<proteinExistence type="predicted"/>
<protein>
    <submittedName>
        <fullName evidence="2">Uncharacterized protein</fullName>
    </submittedName>
</protein>
<reference evidence="2 3" key="1">
    <citation type="submission" date="2018-07" db="EMBL/GenBank/DDBJ databases">
        <title>Sequencing the genomes of 1000 actinobacteria strains.</title>
        <authorList>
            <person name="Klenk H.-P."/>
        </authorList>
    </citation>
    <scope>NUCLEOTIDE SEQUENCE [LARGE SCALE GENOMIC DNA]</scope>
    <source>
        <strain evidence="2 3">DSM 14442</strain>
    </source>
</reference>
<feature type="region of interest" description="Disordered" evidence="1">
    <location>
        <begin position="132"/>
        <end position="166"/>
    </location>
</feature>
<dbReference type="EMBL" id="QREH01000001">
    <property type="protein sequence ID" value="REE03706.1"/>
    <property type="molecule type" value="Genomic_DNA"/>
</dbReference>
<dbReference type="RefSeq" id="WP_115931774.1">
    <property type="nucleotide sequence ID" value="NZ_QREH01000001.1"/>
</dbReference>
<organism evidence="2 3">
    <name type="scientific">Citricoccus muralis</name>
    <dbReference type="NCBI Taxonomy" id="169134"/>
    <lineage>
        <taxon>Bacteria</taxon>
        <taxon>Bacillati</taxon>
        <taxon>Actinomycetota</taxon>
        <taxon>Actinomycetes</taxon>
        <taxon>Micrococcales</taxon>
        <taxon>Micrococcaceae</taxon>
        <taxon>Citricoccus</taxon>
    </lineage>
</organism>
<keyword evidence="3" id="KW-1185">Reference proteome</keyword>
<accession>A0A3D9LDH9</accession>
<dbReference type="Proteomes" id="UP000256727">
    <property type="component" value="Unassembled WGS sequence"/>
</dbReference>
<evidence type="ECO:0000313" key="2">
    <source>
        <dbReference type="EMBL" id="REE03706.1"/>
    </source>
</evidence>
<feature type="compositionally biased region" description="Low complexity" evidence="1">
    <location>
        <begin position="145"/>
        <end position="155"/>
    </location>
</feature>
<sequence>MSDYEIYVENCQGVIDAAYGTMADKTVNFSLMATEATEAATALKPSFVVDSRGTHLDFGTYLDSFQAFYDNLLKPEFDDVCSDIELVIGAFQTALNSYTAGDGEMLAQAKAREDGVSEVGYPTVIAKDGSTLHEGGTAVREDVNGDGVVDGQDTGTPQGEPGGLGVFENQEQYQEASE</sequence>
<gene>
    <name evidence="2" type="ORF">C8E99_1522</name>
</gene>
<evidence type="ECO:0000313" key="3">
    <source>
        <dbReference type="Proteomes" id="UP000256727"/>
    </source>
</evidence>
<name>A0A3D9LDH9_9MICC</name>
<comment type="caution">
    <text evidence="2">The sequence shown here is derived from an EMBL/GenBank/DDBJ whole genome shotgun (WGS) entry which is preliminary data.</text>
</comment>
<dbReference type="AlphaFoldDB" id="A0A3D9LDH9"/>
<evidence type="ECO:0000256" key="1">
    <source>
        <dbReference type="SAM" id="MobiDB-lite"/>
    </source>
</evidence>